<comment type="caution">
    <text evidence="2">The sequence shown here is derived from an EMBL/GenBank/DDBJ whole genome shotgun (WGS) entry which is preliminary data.</text>
</comment>
<dbReference type="EMBL" id="BPVZ01000025">
    <property type="protein sequence ID" value="GKV06326.1"/>
    <property type="molecule type" value="Genomic_DNA"/>
</dbReference>
<feature type="compositionally biased region" description="Polar residues" evidence="1">
    <location>
        <begin position="22"/>
        <end position="39"/>
    </location>
</feature>
<evidence type="ECO:0000256" key="1">
    <source>
        <dbReference type="SAM" id="MobiDB-lite"/>
    </source>
</evidence>
<name>A0AAV5J2N3_9ROSI</name>
<feature type="region of interest" description="Disordered" evidence="1">
    <location>
        <begin position="1"/>
        <end position="86"/>
    </location>
</feature>
<feature type="compositionally biased region" description="Acidic residues" evidence="1">
    <location>
        <begin position="1"/>
        <end position="11"/>
    </location>
</feature>
<evidence type="ECO:0000313" key="3">
    <source>
        <dbReference type="Proteomes" id="UP001054252"/>
    </source>
</evidence>
<dbReference type="Proteomes" id="UP001054252">
    <property type="component" value="Unassembled WGS sequence"/>
</dbReference>
<proteinExistence type="predicted"/>
<sequence length="127" mass="13669">MLVENTEDDLDLLNSNKDHDNTQAGVLPQNQDLVGSSASMDIVSPNRPPPSSTAFAKPKPKKRKAKVGGLVPKDTKPPTPKPYQLPSILKKQQDPAGFLSTTPPMDSRCSMAVKSCMANFLAVITPQ</sequence>
<reference evidence="2 3" key="1">
    <citation type="journal article" date="2021" name="Commun. Biol.">
        <title>The genome of Shorea leprosula (Dipterocarpaceae) highlights the ecological relevance of drought in aseasonal tropical rainforests.</title>
        <authorList>
            <person name="Ng K.K.S."/>
            <person name="Kobayashi M.J."/>
            <person name="Fawcett J.A."/>
            <person name="Hatakeyama M."/>
            <person name="Paape T."/>
            <person name="Ng C.H."/>
            <person name="Ang C.C."/>
            <person name="Tnah L.H."/>
            <person name="Lee C.T."/>
            <person name="Nishiyama T."/>
            <person name="Sese J."/>
            <person name="O'Brien M.J."/>
            <person name="Copetti D."/>
            <person name="Mohd Noor M.I."/>
            <person name="Ong R.C."/>
            <person name="Putra M."/>
            <person name="Sireger I.Z."/>
            <person name="Indrioko S."/>
            <person name="Kosugi Y."/>
            <person name="Izuno A."/>
            <person name="Isagi Y."/>
            <person name="Lee S.L."/>
            <person name="Shimizu K.K."/>
        </authorList>
    </citation>
    <scope>NUCLEOTIDE SEQUENCE [LARGE SCALE GENOMIC DNA]</scope>
    <source>
        <strain evidence="2">214</strain>
    </source>
</reference>
<keyword evidence="3" id="KW-1185">Reference proteome</keyword>
<organism evidence="2 3">
    <name type="scientific">Rubroshorea leprosula</name>
    <dbReference type="NCBI Taxonomy" id="152421"/>
    <lineage>
        <taxon>Eukaryota</taxon>
        <taxon>Viridiplantae</taxon>
        <taxon>Streptophyta</taxon>
        <taxon>Embryophyta</taxon>
        <taxon>Tracheophyta</taxon>
        <taxon>Spermatophyta</taxon>
        <taxon>Magnoliopsida</taxon>
        <taxon>eudicotyledons</taxon>
        <taxon>Gunneridae</taxon>
        <taxon>Pentapetalae</taxon>
        <taxon>rosids</taxon>
        <taxon>malvids</taxon>
        <taxon>Malvales</taxon>
        <taxon>Dipterocarpaceae</taxon>
        <taxon>Rubroshorea</taxon>
    </lineage>
</organism>
<dbReference type="AlphaFoldDB" id="A0AAV5J2N3"/>
<accession>A0AAV5J2N3</accession>
<evidence type="ECO:0000313" key="2">
    <source>
        <dbReference type="EMBL" id="GKV06326.1"/>
    </source>
</evidence>
<gene>
    <name evidence="2" type="ORF">SLEP1_g18227</name>
</gene>
<protein>
    <submittedName>
        <fullName evidence="2">Uncharacterized protein</fullName>
    </submittedName>
</protein>